<dbReference type="SUPFAM" id="SSF56672">
    <property type="entry name" value="DNA/RNA polymerases"/>
    <property type="match status" value="1"/>
</dbReference>
<comment type="caution">
    <text evidence="1">The sequence shown here is derived from an EMBL/GenBank/DDBJ whole genome shotgun (WGS) entry which is preliminary data.</text>
</comment>
<gene>
    <name evidence="1" type="ORF">PHMEG_00018323</name>
</gene>
<dbReference type="Proteomes" id="UP000198211">
    <property type="component" value="Unassembled WGS sequence"/>
</dbReference>
<evidence type="ECO:0008006" key="3">
    <source>
        <dbReference type="Google" id="ProtNLM"/>
    </source>
</evidence>
<dbReference type="OrthoDB" id="430238at2759"/>
<accession>A0A225VW48</accession>
<sequence length="121" mass="13590">MVNNLYADMFATNEPDESLLVPVFQRRSFVDDICFGGTTFDDCLDTISVSFTKSILCQSNVEFLSHEMSPEGIRADPKNLIANTNLPFPKSKNGIQQMLGSLNYYAALSKTSQFMEPRYNS</sequence>
<organism evidence="1 2">
    <name type="scientific">Phytophthora megakarya</name>
    <dbReference type="NCBI Taxonomy" id="4795"/>
    <lineage>
        <taxon>Eukaryota</taxon>
        <taxon>Sar</taxon>
        <taxon>Stramenopiles</taxon>
        <taxon>Oomycota</taxon>
        <taxon>Peronosporomycetes</taxon>
        <taxon>Peronosporales</taxon>
        <taxon>Peronosporaceae</taxon>
        <taxon>Phytophthora</taxon>
    </lineage>
</organism>
<dbReference type="EMBL" id="NBNE01002935">
    <property type="protein sequence ID" value="OWZ09037.1"/>
    <property type="molecule type" value="Genomic_DNA"/>
</dbReference>
<dbReference type="InterPro" id="IPR051320">
    <property type="entry name" value="Viral_Replic_Matur_Polypro"/>
</dbReference>
<dbReference type="PANTHER" id="PTHR33064">
    <property type="entry name" value="POL PROTEIN"/>
    <property type="match status" value="1"/>
</dbReference>
<protein>
    <recommendedName>
        <fullName evidence="3">Reverse transcriptase</fullName>
    </recommendedName>
</protein>
<dbReference type="InterPro" id="IPR043502">
    <property type="entry name" value="DNA/RNA_pol_sf"/>
</dbReference>
<evidence type="ECO:0000313" key="1">
    <source>
        <dbReference type="EMBL" id="OWZ09037.1"/>
    </source>
</evidence>
<proteinExistence type="predicted"/>
<reference evidence="2" key="1">
    <citation type="submission" date="2017-03" db="EMBL/GenBank/DDBJ databases">
        <title>Phytopthora megakarya and P. palmivora, two closely related causual agents of cacao black pod achieved similar genome size and gene model numbers by different mechanisms.</title>
        <authorList>
            <person name="Ali S."/>
            <person name="Shao J."/>
            <person name="Larry D.J."/>
            <person name="Kronmiller B."/>
            <person name="Shen D."/>
            <person name="Strem M.D."/>
            <person name="Melnick R.L."/>
            <person name="Guiltinan M.J."/>
            <person name="Tyler B.M."/>
            <person name="Meinhardt L.W."/>
            <person name="Bailey B.A."/>
        </authorList>
    </citation>
    <scope>NUCLEOTIDE SEQUENCE [LARGE SCALE GENOMIC DNA]</scope>
    <source>
        <strain evidence="2">zdho120</strain>
    </source>
</reference>
<evidence type="ECO:0000313" key="2">
    <source>
        <dbReference type="Proteomes" id="UP000198211"/>
    </source>
</evidence>
<name>A0A225VW48_9STRA</name>
<dbReference type="AlphaFoldDB" id="A0A225VW48"/>
<keyword evidence="2" id="KW-1185">Reference proteome</keyword>
<dbReference type="PANTHER" id="PTHR33064:SF37">
    <property type="entry name" value="RIBONUCLEASE H"/>
    <property type="match status" value="1"/>
</dbReference>